<dbReference type="PANTHER" id="PTHR23534">
    <property type="entry name" value="MFS PERMEASE"/>
    <property type="match status" value="1"/>
</dbReference>
<dbReference type="Gene3D" id="1.20.1250.20">
    <property type="entry name" value="MFS general substrate transporter like domains"/>
    <property type="match status" value="1"/>
</dbReference>
<feature type="transmembrane region" description="Helical" evidence="4">
    <location>
        <begin position="388"/>
        <end position="408"/>
    </location>
</feature>
<feature type="transmembrane region" description="Helical" evidence="4">
    <location>
        <begin position="154"/>
        <end position="174"/>
    </location>
</feature>
<evidence type="ECO:0000313" key="6">
    <source>
        <dbReference type="EMBL" id="WOH36785.1"/>
    </source>
</evidence>
<feature type="transmembrane region" description="Helical" evidence="4">
    <location>
        <begin position="299"/>
        <end position="318"/>
    </location>
</feature>
<evidence type="ECO:0000313" key="7">
    <source>
        <dbReference type="Proteomes" id="UP001301442"/>
    </source>
</evidence>
<name>A0ABZ0GMJ5_9GAMM</name>
<feature type="transmembrane region" description="Helical" evidence="4">
    <location>
        <begin position="64"/>
        <end position="82"/>
    </location>
</feature>
<feature type="transmembrane region" description="Helical" evidence="4">
    <location>
        <begin position="6"/>
        <end position="23"/>
    </location>
</feature>
<evidence type="ECO:0000256" key="3">
    <source>
        <dbReference type="ARBA" id="ARBA00023136"/>
    </source>
</evidence>
<dbReference type="EMBL" id="CP136600">
    <property type="protein sequence ID" value="WOH36785.1"/>
    <property type="molecule type" value="Genomic_DNA"/>
</dbReference>
<keyword evidence="7" id="KW-1185">Reference proteome</keyword>
<dbReference type="InterPro" id="IPR011701">
    <property type="entry name" value="MFS"/>
</dbReference>
<feature type="transmembrane region" description="Helical" evidence="4">
    <location>
        <begin position="121"/>
        <end position="142"/>
    </location>
</feature>
<evidence type="ECO:0000259" key="5">
    <source>
        <dbReference type="PROSITE" id="PS50850"/>
    </source>
</evidence>
<feature type="transmembrane region" description="Helical" evidence="4">
    <location>
        <begin position="30"/>
        <end position="52"/>
    </location>
</feature>
<protein>
    <submittedName>
        <fullName evidence="6">MFS transporter</fullName>
    </submittedName>
</protein>
<reference evidence="6 7" key="1">
    <citation type="submission" date="2023-09" db="EMBL/GenBank/DDBJ databases">
        <authorList>
            <person name="Qi X."/>
        </authorList>
    </citation>
    <scope>NUCLEOTIDE SEQUENCE [LARGE SCALE GENOMIC DNA]</scope>
    <source>
        <strain evidence="6 7">S1-1</strain>
    </source>
</reference>
<dbReference type="Pfam" id="PF07690">
    <property type="entry name" value="MFS_1"/>
    <property type="match status" value="1"/>
</dbReference>
<dbReference type="RefSeq" id="WP_348395597.1">
    <property type="nucleotide sequence ID" value="NZ_CP136600.1"/>
</dbReference>
<dbReference type="InterPro" id="IPR036259">
    <property type="entry name" value="MFS_trans_sf"/>
</dbReference>
<dbReference type="InterPro" id="IPR020846">
    <property type="entry name" value="MFS_dom"/>
</dbReference>
<feature type="transmembrane region" description="Helical" evidence="4">
    <location>
        <begin position="186"/>
        <end position="207"/>
    </location>
</feature>
<dbReference type="PANTHER" id="PTHR23534:SF1">
    <property type="entry name" value="MAJOR FACILITATOR SUPERFAMILY PROTEIN"/>
    <property type="match status" value="1"/>
</dbReference>
<accession>A0ABZ0GMJ5</accession>
<sequence>MFITLAIVILAMIIALLTLTKVLHLPRNVAVLFFTMPLLMCITPTITFIGGLLASKIAPDPSLATLPMTIMIVGMAASTFLVSKLSSKLGRKTATNIGFVIAIIGTLIAIFSATIANFNLFILATFLMGSSMAFAQQMRFAALESVSSGNAAKVISALMLSGIFAAMIGPEIALMAKDWITAPHGYAGSFLGLLILLVISLSVFQLFTDPKVEQHDMQDAQERPLSEIIKQPIFIIALLSAAIGYGLMSFVMTATPLSMHAMDGHSLVDTKWVIQSHIAAMFLPSLFTGALIKRFHSANVLFVGTLMFAVVTIVALNGQQVMHYWWAMVLLGIGWNFLFITGTVLLPESYRGKERFKVQALNDFIIFTVQAFVSLLAGWILFSSNWTILIYSTVPFIIIMLLVSTWHYKQRKNLKLET</sequence>
<feature type="transmembrane region" description="Helical" evidence="4">
    <location>
        <begin position="94"/>
        <end position="115"/>
    </location>
</feature>
<feature type="transmembrane region" description="Helical" evidence="4">
    <location>
        <begin position="358"/>
        <end position="382"/>
    </location>
</feature>
<organism evidence="6 7">
    <name type="scientific">Thalassotalea fonticola</name>
    <dbReference type="NCBI Taxonomy" id="3065649"/>
    <lineage>
        <taxon>Bacteria</taxon>
        <taxon>Pseudomonadati</taxon>
        <taxon>Pseudomonadota</taxon>
        <taxon>Gammaproteobacteria</taxon>
        <taxon>Alteromonadales</taxon>
        <taxon>Colwelliaceae</taxon>
        <taxon>Thalassotalea</taxon>
    </lineage>
</organism>
<evidence type="ECO:0000256" key="1">
    <source>
        <dbReference type="ARBA" id="ARBA00022692"/>
    </source>
</evidence>
<feature type="transmembrane region" description="Helical" evidence="4">
    <location>
        <begin position="233"/>
        <end position="252"/>
    </location>
</feature>
<dbReference type="SUPFAM" id="SSF103473">
    <property type="entry name" value="MFS general substrate transporter"/>
    <property type="match status" value="1"/>
</dbReference>
<keyword evidence="3 4" id="KW-0472">Membrane</keyword>
<evidence type="ECO:0000256" key="4">
    <source>
        <dbReference type="SAM" id="Phobius"/>
    </source>
</evidence>
<proteinExistence type="predicted"/>
<feature type="domain" description="Major facilitator superfamily (MFS) profile" evidence="5">
    <location>
        <begin position="232"/>
        <end position="418"/>
    </location>
</feature>
<keyword evidence="1 4" id="KW-0812">Transmembrane</keyword>
<dbReference type="Proteomes" id="UP001301442">
    <property type="component" value="Chromosome"/>
</dbReference>
<evidence type="ECO:0000256" key="2">
    <source>
        <dbReference type="ARBA" id="ARBA00022989"/>
    </source>
</evidence>
<gene>
    <name evidence="6" type="ORF">RI844_15610</name>
</gene>
<feature type="transmembrane region" description="Helical" evidence="4">
    <location>
        <begin position="272"/>
        <end position="292"/>
    </location>
</feature>
<keyword evidence="2 4" id="KW-1133">Transmembrane helix</keyword>
<dbReference type="PROSITE" id="PS50850">
    <property type="entry name" value="MFS"/>
    <property type="match status" value="1"/>
</dbReference>
<feature type="transmembrane region" description="Helical" evidence="4">
    <location>
        <begin position="324"/>
        <end position="346"/>
    </location>
</feature>